<organism evidence="4 5">
    <name type="scientific">Phormidesmis priestleyi</name>
    <dbReference type="NCBI Taxonomy" id="268141"/>
    <lineage>
        <taxon>Bacteria</taxon>
        <taxon>Bacillati</taxon>
        <taxon>Cyanobacteriota</taxon>
        <taxon>Cyanophyceae</taxon>
        <taxon>Leptolyngbyales</taxon>
        <taxon>Leptolyngbyaceae</taxon>
        <taxon>Phormidesmis</taxon>
    </lineage>
</organism>
<dbReference type="Pfam" id="PF05724">
    <property type="entry name" value="TPMT"/>
    <property type="match status" value="1"/>
</dbReference>
<dbReference type="PANTHER" id="PTHR43464">
    <property type="entry name" value="METHYLTRANSFERASE"/>
    <property type="match status" value="1"/>
</dbReference>
<dbReference type="Proteomes" id="UP000249794">
    <property type="component" value="Unassembled WGS sequence"/>
</dbReference>
<accession>A0A2W4ZZN0</accession>
<keyword evidence="1 4" id="KW-0489">Methyltransferase</keyword>
<evidence type="ECO:0000313" key="5">
    <source>
        <dbReference type="Proteomes" id="UP000249794"/>
    </source>
</evidence>
<gene>
    <name evidence="4" type="ORF">DCF15_02030</name>
</gene>
<evidence type="ECO:0000256" key="3">
    <source>
        <dbReference type="ARBA" id="ARBA00022691"/>
    </source>
</evidence>
<protein>
    <submittedName>
        <fullName evidence="4">SAM-dependent methyltransferase</fullName>
    </submittedName>
</protein>
<comment type="caution">
    <text evidence="4">The sequence shown here is derived from an EMBL/GenBank/DDBJ whole genome shotgun (WGS) entry which is preliminary data.</text>
</comment>
<reference evidence="4 5" key="2">
    <citation type="submission" date="2018-06" db="EMBL/GenBank/DDBJ databases">
        <title>Metagenomic assembly of (sub)arctic Cyanobacteria and their associated microbiome from non-axenic cultures.</title>
        <authorList>
            <person name="Baurain D."/>
        </authorList>
    </citation>
    <scope>NUCLEOTIDE SEQUENCE [LARGE SCALE GENOMIC DNA]</scope>
    <source>
        <strain evidence="4">ULC027bin1</strain>
    </source>
</reference>
<keyword evidence="3" id="KW-0949">S-adenosyl-L-methionine</keyword>
<dbReference type="GO" id="GO:0010420">
    <property type="term" value="F:polyprenyldihydroxybenzoate methyltransferase activity"/>
    <property type="evidence" value="ECO:0007669"/>
    <property type="project" value="TreeGrafter"/>
</dbReference>
<dbReference type="SUPFAM" id="SSF53335">
    <property type="entry name" value="S-adenosyl-L-methionine-dependent methyltransferases"/>
    <property type="match status" value="1"/>
</dbReference>
<dbReference type="InterPro" id="IPR029063">
    <property type="entry name" value="SAM-dependent_MTases_sf"/>
</dbReference>
<reference evidence="5" key="1">
    <citation type="submission" date="2018-04" db="EMBL/GenBank/DDBJ databases">
        <authorList>
            <person name="Cornet L."/>
        </authorList>
    </citation>
    <scope>NUCLEOTIDE SEQUENCE [LARGE SCALE GENOMIC DNA]</scope>
</reference>
<dbReference type="GO" id="GO:0032259">
    <property type="term" value="P:methylation"/>
    <property type="evidence" value="ECO:0007669"/>
    <property type="project" value="UniProtKB-KW"/>
</dbReference>
<sequence length="209" mass="22728">MSDETSESYYDWFEPLYAQANGDATQVPWSLPTATAYLTHWLSKNKVQGAGRSAVVVGCGLGDDAEALAAAGFVVTAFDVSPSAVAWAQERFPKSSVNYTVADVFQLPDDWLAAFDLVFDFRTIQALPLSVRTDVITQIASLVKPGGIVLIATYARESEGAFEGPPWPLSAQELAQFESYGLVAVVKETLHNAESRFADRILIQYQAPL</sequence>
<keyword evidence="2 4" id="KW-0808">Transferase</keyword>
<evidence type="ECO:0000256" key="2">
    <source>
        <dbReference type="ARBA" id="ARBA00022679"/>
    </source>
</evidence>
<dbReference type="PANTHER" id="PTHR43464:SF23">
    <property type="entry name" value="JUVENILE HORMONE ACID O-METHYLTRANSFERASE"/>
    <property type="match status" value="1"/>
</dbReference>
<evidence type="ECO:0000256" key="1">
    <source>
        <dbReference type="ARBA" id="ARBA00022603"/>
    </source>
</evidence>
<dbReference type="CDD" id="cd02440">
    <property type="entry name" value="AdoMet_MTases"/>
    <property type="match status" value="1"/>
</dbReference>
<dbReference type="Gene3D" id="3.40.50.150">
    <property type="entry name" value="Vaccinia Virus protein VP39"/>
    <property type="match status" value="1"/>
</dbReference>
<name>A0A2W4ZZN0_9CYAN</name>
<dbReference type="InterPro" id="IPR008854">
    <property type="entry name" value="TPMT"/>
</dbReference>
<dbReference type="PROSITE" id="PS51585">
    <property type="entry name" value="SAM_MT_TPMT"/>
    <property type="match status" value="1"/>
</dbReference>
<proteinExistence type="predicted"/>
<dbReference type="EMBL" id="QBMP01000010">
    <property type="protein sequence ID" value="PZO60388.1"/>
    <property type="molecule type" value="Genomic_DNA"/>
</dbReference>
<evidence type="ECO:0000313" key="4">
    <source>
        <dbReference type="EMBL" id="PZO60388.1"/>
    </source>
</evidence>
<dbReference type="AlphaFoldDB" id="A0A2W4ZZN0"/>